<gene>
    <name evidence="2" type="ORF">CCMP2556_LOCUS39971</name>
</gene>
<reference evidence="2 3" key="1">
    <citation type="submission" date="2024-02" db="EMBL/GenBank/DDBJ databases">
        <authorList>
            <person name="Chen Y."/>
            <person name="Shah S."/>
            <person name="Dougan E. K."/>
            <person name="Thang M."/>
            <person name="Chan C."/>
        </authorList>
    </citation>
    <scope>NUCLEOTIDE SEQUENCE [LARGE SCALE GENOMIC DNA]</scope>
</reference>
<dbReference type="Gene3D" id="3.40.50.720">
    <property type="entry name" value="NAD(P)-binding Rossmann-like Domain"/>
    <property type="match status" value="1"/>
</dbReference>
<name>A0ABP0Q1C7_9DINO</name>
<feature type="domain" description="Saccharopine dehydrogenase NADP binding" evidence="1">
    <location>
        <begin position="66"/>
        <end position="186"/>
    </location>
</feature>
<protein>
    <recommendedName>
        <fullName evidence="1">Saccharopine dehydrogenase NADP binding domain-containing protein</fullName>
    </recommendedName>
</protein>
<dbReference type="PANTHER" id="PTHR43796">
    <property type="entry name" value="CARBOXYNORSPERMIDINE SYNTHASE"/>
    <property type="match status" value="1"/>
</dbReference>
<dbReference type="PANTHER" id="PTHR43796:SF2">
    <property type="entry name" value="CARBOXYNORSPERMIDINE SYNTHASE"/>
    <property type="match status" value="1"/>
</dbReference>
<dbReference type="Proteomes" id="UP001642484">
    <property type="component" value="Unassembled WGS sequence"/>
</dbReference>
<dbReference type="Pfam" id="PF03435">
    <property type="entry name" value="Sacchrp_dh_NADP"/>
    <property type="match status" value="1"/>
</dbReference>
<dbReference type="SUPFAM" id="SSF51735">
    <property type="entry name" value="NAD(P)-binding Rossmann-fold domains"/>
    <property type="match status" value="1"/>
</dbReference>
<evidence type="ECO:0000313" key="2">
    <source>
        <dbReference type="EMBL" id="CAK9081757.1"/>
    </source>
</evidence>
<evidence type="ECO:0000259" key="1">
    <source>
        <dbReference type="Pfam" id="PF03435"/>
    </source>
</evidence>
<comment type="caution">
    <text evidence="2">The sequence shown here is derived from an EMBL/GenBank/DDBJ whole genome shotgun (WGS) entry which is preliminary data.</text>
</comment>
<dbReference type="InterPro" id="IPR036291">
    <property type="entry name" value="NAD(P)-bd_dom_sf"/>
</dbReference>
<proteinExistence type="predicted"/>
<dbReference type="Gene3D" id="3.30.360.10">
    <property type="entry name" value="Dihydrodipicolinate Reductase, domain 2"/>
    <property type="match status" value="1"/>
</dbReference>
<sequence>MDAVGPPLRSLPQSTALLGQRRQWHSNAHSGRCTALDPRICLVAVAGCAAVCRAPQHSARRAVSALVVGGTGRVGGSTARWLQRLAEETKLELEVAVGGRNKETWHRLRDRCPEAAQWSFVEVDHRDRKSVKEAMALQQWDVVVHTAGPFQGVTEPNILKEALELGVPYVDVCDDTELCKTAKSLAKSSVPAIVSAGIWPGVSALMVREAYERLGSIEDLEMSFYTAGTGGAGPTIVSATFLLLAEPPLNYQAGQEVRAEPWGQRRLVDFGPGVGQQPVHLLDEPEVYTCHEYLGIPNISSSFGTAPDIWNWMFAAARVLPRSVLANRGLMQQVSTFSMPIITAVDQFVGSINAMHIKATGPADASGRRSVATLRVAHQDLEDCVGLATAAFAFELLEKRVKPGVWFPVEMDAASRSSIFRRVQHGSILWDL</sequence>
<organism evidence="2 3">
    <name type="scientific">Durusdinium trenchii</name>
    <dbReference type="NCBI Taxonomy" id="1381693"/>
    <lineage>
        <taxon>Eukaryota</taxon>
        <taxon>Sar</taxon>
        <taxon>Alveolata</taxon>
        <taxon>Dinophyceae</taxon>
        <taxon>Suessiales</taxon>
        <taxon>Symbiodiniaceae</taxon>
        <taxon>Durusdinium</taxon>
    </lineage>
</organism>
<keyword evidence="3" id="KW-1185">Reference proteome</keyword>
<dbReference type="EMBL" id="CAXAMN010023873">
    <property type="protein sequence ID" value="CAK9081757.1"/>
    <property type="molecule type" value="Genomic_DNA"/>
</dbReference>
<accession>A0ABP0Q1C7</accession>
<dbReference type="InterPro" id="IPR005097">
    <property type="entry name" value="Sacchrp_dh_NADP-bd"/>
</dbReference>
<evidence type="ECO:0000313" key="3">
    <source>
        <dbReference type="Proteomes" id="UP001642484"/>
    </source>
</evidence>